<reference evidence="3" key="1">
    <citation type="submission" date="2024-07" db="EMBL/GenBank/DDBJ databases">
        <title>Two chromosome-level genome assemblies of Korean endemic species Abeliophyllum distichum and Forsythia ovata (Oleaceae).</title>
        <authorList>
            <person name="Jang H."/>
        </authorList>
    </citation>
    <scope>NUCLEOTIDE SEQUENCE [LARGE SCALE GENOMIC DNA]</scope>
</reference>
<gene>
    <name evidence="2" type="ORF">Fot_11829</name>
</gene>
<evidence type="ECO:0000256" key="1">
    <source>
        <dbReference type="SAM" id="MobiDB-lite"/>
    </source>
</evidence>
<evidence type="ECO:0000313" key="2">
    <source>
        <dbReference type="EMBL" id="KAL2550299.1"/>
    </source>
</evidence>
<dbReference type="EMBL" id="JBFOLJ010000003">
    <property type="protein sequence ID" value="KAL2550299.1"/>
    <property type="molecule type" value="Genomic_DNA"/>
</dbReference>
<sequence length="111" mass="12126">MDAPVNNSQTPPTTQTSATYPIDSAFPGEEVMSTPTNPMAQGNFIPANGNLIYLNVSSQISFKLKWWKLCILEVPNDTCCSVMDSLDSMTALNHVHQKPTPTFSSGHVRIV</sequence>
<keyword evidence="3" id="KW-1185">Reference proteome</keyword>
<proteinExistence type="predicted"/>
<dbReference type="AlphaFoldDB" id="A0ABD1WKT0"/>
<feature type="compositionally biased region" description="Low complexity" evidence="1">
    <location>
        <begin position="1"/>
        <end position="17"/>
    </location>
</feature>
<dbReference type="Proteomes" id="UP001604277">
    <property type="component" value="Unassembled WGS sequence"/>
</dbReference>
<name>A0ABD1WKT0_9LAMI</name>
<feature type="region of interest" description="Disordered" evidence="1">
    <location>
        <begin position="1"/>
        <end position="22"/>
    </location>
</feature>
<organism evidence="2 3">
    <name type="scientific">Forsythia ovata</name>
    <dbReference type="NCBI Taxonomy" id="205694"/>
    <lineage>
        <taxon>Eukaryota</taxon>
        <taxon>Viridiplantae</taxon>
        <taxon>Streptophyta</taxon>
        <taxon>Embryophyta</taxon>
        <taxon>Tracheophyta</taxon>
        <taxon>Spermatophyta</taxon>
        <taxon>Magnoliopsida</taxon>
        <taxon>eudicotyledons</taxon>
        <taxon>Gunneridae</taxon>
        <taxon>Pentapetalae</taxon>
        <taxon>asterids</taxon>
        <taxon>lamiids</taxon>
        <taxon>Lamiales</taxon>
        <taxon>Oleaceae</taxon>
        <taxon>Forsythieae</taxon>
        <taxon>Forsythia</taxon>
    </lineage>
</organism>
<evidence type="ECO:0000313" key="3">
    <source>
        <dbReference type="Proteomes" id="UP001604277"/>
    </source>
</evidence>
<accession>A0ABD1WKT0</accession>
<comment type="caution">
    <text evidence="2">The sequence shown here is derived from an EMBL/GenBank/DDBJ whole genome shotgun (WGS) entry which is preliminary data.</text>
</comment>
<protein>
    <submittedName>
        <fullName evidence="2">Uncharacterized protein</fullName>
    </submittedName>
</protein>